<proteinExistence type="predicted"/>
<dbReference type="RefSeq" id="WP_139332168.1">
    <property type="nucleotide sequence ID" value="NZ_FTMG01000001.1"/>
</dbReference>
<name>A0ABR6PHH3_9SPHI</name>
<keyword evidence="1" id="KW-1133">Transmembrane helix</keyword>
<feature type="transmembrane region" description="Helical" evidence="1">
    <location>
        <begin position="86"/>
        <end position="104"/>
    </location>
</feature>
<feature type="transmembrane region" description="Helical" evidence="1">
    <location>
        <begin position="124"/>
        <end position="148"/>
    </location>
</feature>
<evidence type="ECO:0000313" key="2">
    <source>
        <dbReference type="EMBL" id="MBB6107656.1"/>
    </source>
</evidence>
<keyword evidence="3" id="KW-1185">Reference proteome</keyword>
<sequence length="157" mass="18170">MFGYLVPHGIDTVTNQRTLADKILDEYILTWTPADAQKLFTSLGPKGREAYQNFYLHLDFYFPVLSLTICYISFLSLAFRSNSKMAWINIAPILMWLMDTAENIDHFSMAGSFPHLSDFSLTYGPWFTFIKWVLIIMLPLIGCIEFLVRKKVTLKNL</sequence>
<dbReference type="Proteomes" id="UP000541583">
    <property type="component" value="Unassembled WGS sequence"/>
</dbReference>
<evidence type="ECO:0000256" key="1">
    <source>
        <dbReference type="SAM" id="Phobius"/>
    </source>
</evidence>
<keyword evidence="1" id="KW-0812">Transmembrane</keyword>
<gene>
    <name evidence="2" type="ORF">HDF23_000386</name>
</gene>
<reference evidence="2 3" key="1">
    <citation type="submission" date="2020-08" db="EMBL/GenBank/DDBJ databases">
        <title>Genomic Encyclopedia of Type Strains, Phase IV (KMG-V): Genome sequencing to study the core and pangenomes of soil and plant-associated prokaryotes.</title>
        <authorList>
            <person name="Whitman W."/>
        </authorList>
    </citation>
    <scope>NUCLEOTIDE SEQUENCE [LARGE SCALE GENOMIC DNA]</scope>
    <source>
        <strain evidence="2 3">ANJLi2</strain>
    </source>
</reference>
<feature type="transmembrane region" description="Helical" evidence="1">
    <location>
        <begin position="60"/>
        <end position="79"/>
    </location>
</feature>
<dbReference type="EMBL" id="JACHCB010000001">
    <property type="protein sequence ID" value="MBB6107656.1"/>
    <property type="molecule type" value="Genomic_DNA"/>
</dbReference>
<protein>
    <submittedName>
        <fullName evidence="2">Uncharacterized protein</fullName>
    </submittedName>
</protein>
<comment type="caution">
    <text evidence="2">The sequence shown here is derived from an EMBL/GenBank/DDBJ whole genome shotgun (WGS) entry which is preliminary data.</text>
</comment>
<keyword evidence="1" id="KW-0472">Membrane</keyword>
<accession>A0ABR6PHH3</accession>
<evidence type="ECO:0000313" key="3">
    <source>
        <dbReference type="Proteomes" id="UP000541583"/>
    </source>
</evidence>
<organism evidence="2 3">
    <name type="scientific">Mucilaginibacter lappiensis</name>
    <dbReference type="NCBI Taxonomy" id="354630"/>
    <lineage>
        <taxon>Bacteria</taxon>
        <taxon>Pseudomonadati</taxon>
        <taxon>Bacteroidota</taxon>
        <taxon>Sphingobacteriia</taxon>
        <taxon>Sphingobacteriales</taxon>
        <taxon>Sphingobacteriaceae</taxon>
        <taxon>Mucilaginibacter</taxon>
    </lineage>
</organism>